<dbReference type="EMBL" id="CP089984">
    <property type="protein sequence ID" value="WXB16600.1"/>
    <property type="molecule type" value="Genomic_DNA"/>
</dbReference>
<sequence length="357" mass="38098">MSRAPAHLSGPRVLGERQRDERQRDVQRILDRARSLVNDRASLVAPLVRSTGLSPAGVEHALLHHLEVGAAPEDIRRLVACAGDAPHVHVLLSANVFVAALRAIVLARAAAPQVTVRPSSRDPFFAEALVRALGDPAIRLVPDTIPAMTEGEIHVYGRNETIAKVRASAPPHVIVRGHGAGMGVACIWDDFDRAADALADDIVVFDQRGCLSPRLAFVSGVPAASFAEKLHASLAARELRIPRGELADDEREDARRYAETLRFAGVLYEGSAHLVGVAPRVVIPPTGRHLHIVPVAEIDALPDALAPLATSIVAIGATDAARRLAWPAHARLSALGAMQRPPLDGPVDRRLPHPASP</sequence>
<reference evidence="3 4" key="1">
    <citation type="submission" date="2021-12" db="EMBL/GenBank/DDBJ databases">
        <title>Discovery of the Pendulisporaceae a myxobacterial family with distinct sporulation behavior and unique specialized metabolism.</title>
        <authorList>
            <person name="Garcia R."/>
            <person name="Popoff A."/>
            <person name="Bader C.D."/>
            <person name="Loehr J."/>
            <person name="Walesch S."/>
            <person name="Walt C."/>
            <person name="Boldt J."/>
            <person name="Bunk B."/>
            <person name="Haeckl F.J.F.P.J."/>
            <person name="Gunesch A.P."/>
            <person name="Birkelbach J."/>
            <person name="Nuebel U."/>
            <person name="Pietschmann T."/>
            <person name="Bach T."/>
            <person name="Mueller R."/>
        </authorList>
    </citation>
    <scope>NUCLEOTIDE SEQUENCE [LARGE SCALE GENOMIC DNA]</scope>
    <source>
        <strain evidence="3 4">MSr11954</strain>
    </source>
</reference>
<evidence type="ECO:0000313" key="3">
    <source>
        <dbReference type="EMBL" id="WXB16600.1"/>
    </source>
</evidence>
<feature type="region of interest" description="Disordered" evidence="2">
    <location>
        <begin position="337"/>
        <end position="357"/>
    </location>
</feature>
<accession>A0ABZ2M1Z2</accession>
<evidence type="ECO:0000313" key="4">
    <source>
        <dbReference type="Proteomes" id="UP001370348"/>
    </source>
</evidence>
<dbReference type="Proteomes" id="UP001370348">
    <property type="component" value="Chromosome"/>
</dbReference>
<protein>
    <submittedName>
        <fullName evidence="3">Proline dehydrogenase</fullName>
    </submittedName>
</protein>
<gene>
    <name evidence="3" type="ORF">LZC94_04810</name>
</gene>
<dbReference type="RefSeq" id="WP_394826226.1">
    <property type="nucleotide sequence ID" value="NZ_CP089984.1"/>
</dbReference>
<keyword evidence="1" id="KW-0521">NADP</keyword>
<feature type="region of interest" description="Disordered" evidence="2">
    <location>
        <begin position="1"/>
        <end position="21"/>
    </location>
</feature>
<dbReference type="SUPFAM" id="SSF53720">
    <property type="entry name" value="ALDH-like"/>
    <property type="match status" value="1"/>
</dbReference>
<keyword evidence="4" id="KW-1185">Reference proteome</keyword>
<evidence type="ECO:0000256" key="2">
    <source>
        <dbReference type="SAM" id="MobiDB-lite"/>
    </source>
</evidence>
<dbReference type="Pfam" id="PF05893">
    <property type="entry name" value="LuxC"/>
    <property type="match status" value="1"/>
</dbReference>
<evidence type="ECO:0000256" key="1">
    <source>
        <dbReference type="ARBA" id="ARBA00022857"/>
    </source>
</evidence>
<dbReference type="InterPro" id="IPR008670">
    <property type="entry name" value="CoA_reduct_LuxC"/>
</dbReference>
<name>A0ABZ2M1Z2_9BACT</name>
<organism evidence="3 4">
    <name type="scientific">Pendulispora albinea</name>
    <dbReference type="NCBI Taxonomy" id="2741071"/>
    <lineage>
        <taxon>Bacteria</taxon>
        <taxon>Pseudomonadati</taxon>
        <taxon>Myxococcota</taxon>
        <taxon>Myxococcia</taxon>
        <taxon>Myxococcales</taxon>
        <taxon>Sorangiineae</taxon>
        <taxon>Pendulisporaceae</taxon>
        <taxon>Pendulispora</taxon>
    </lineage>
</organism>
<dbReference type="InterPro" id="IPR016161">
    <property type="entry name" value="Ald_DH/histidinol_DH"/>
</dbReference>
<proteinExistence type="predicted"/>